<dbReference type="InterPro" id="IPR053168">
    <property type="entry name" value="Glutamic_endopeptidase"/>
</dbReference>
<evidence type="ECO:0000256" key="1">
    <source>
        <dbReference type="SAM" id="SignalP"/>
    </source>
</evidence>
<dbReference type="AlphaFoldDB" id="A0AAU9RAU8"/>
<feature type="signal peptide" evidence="1">
    <location>
        <begin position="1"/>
        <end position="27"/>
    </location>
</feature>
<feature type="non-terminal residue" evidence="3">
    <location>
        <position position="220"/>
    </location>
</feature>
<dbReference type="PANTHER" id="PTHR31589:SF60">
    <property type="entry name" value="NEPROSIN DOMAIN-CONTAINING PROTEIN-RELATED"/>
    <property type="match status" value="1"/>
</dbReference>
<protein>
    <recommendedName>
        <fullName evidence="2">Neprosin activation peptide domain-containing protein</fullName>
    </recommendedName>
</protein>
<dbReference type="Proteomes" id="UP000836841">
    <property type="component" value="Chromosome 1"/>
</dbReference>
<gene>
    <name evidence="3" type="ORF">TAV2_LOCUS3641</name>
</gene>
<sequence length="220" mass="25429">ENKINKMSTRFMMALIMKLLSILFSAALIRSNQSMVPLKSFKINDNVTYDCIDIYKQPGIDHPLLRNHTIQMQPSVSRHEIKKQIGNNKTFKKMKCPYGTVPVLRNTKEFISSAQLFVNNSHLISADSPGTHINPALFGDGRVWTYGFWKEEKDVIIRHVKDLFNSRIMFQYLNPFTLIQGNWNGCFALSIRINRQETGGYQKLRLVRMLATVLKSYLIN</sequence>
<evidence type="ECO:0000259" key="2">
    <source>
        <dbReference type="Pfam" id="PF14365"/>
    </source>
</evidence>
<dbReference type="Pfam" id="PF14365">
    <property type="entry name" value="Neprosin_AP"/>
    <property type="match status" value="1"/>
</dbReference>
<evidence type="ECO:0000313" key="3">
    <source>
        <dbReference type="EMBL" id="CAH2035941.1"/>
    </source>
</evidence>
<reference evidence="3 4" key="1">
    <citation type="submission" date="2022-03" db="EMBL/GenBank/DDBJ databases">
        <authorList>
            <person name="Nunn A."/>
            <person name="Chopra R."/>
            <person name="Nunn A."/>
            <person name="Contreras Garrido A."/>
        </authorList>
    </citation>
    <scope>NUCLEOTIDE SEQUENCE [LARGE SCALE GENOMIC DNA]</scope>
</reference>
<accession>A0AAU9RAU8</accession>
<organism evidence="3 4">
    <name type="scientific">Thlaspi arvense</name>
    <name type="common">Field penny-cress</name>
    <dbReference type="NCBI Taxonomy" id="13288"/>
    <lineage>
        <taxon>Eukaryota</taxon>
        <taxon>Viridiplantae</taxon>
        <taxon>Streptophyta</taxon>
        <taxon>Embryophyta</taxon>
        <taxon>Tracheophyta</taxon>
        <taxon>Spermatophyta</taxon>
        <taxon>Magnoliopsida</taxon>
        <taxon>eudicotyledons</taxon>
        <taxon>Gunneridae</taxon>
        <taxon>Pentapetalae</taxon>
        <taxon>rosids</taxon>
        <taxon>malvids</taxon>
        <taxon>Brassicales</taxon>
        <taxon>Brassicaceae</taxon>
        <taxon>Thlaspideae</taxon>
        <taxon>Thlaspi</taxon>
    </lineage>
</organism>
<evidence type="ECO:0000313" key="4">
    <source>
        <dbReference type="Proteomes" id="UP000836841"/>
    </source>
</evidence>
<dbReference type="EMBL" id="OU466857">
    <property type="protein sequence ID" value="CAH2035941.1"/>
    <property type="molecule type" value="Genomic_DNA"/>
</dbReference>
<keyword evidence="4" id="KW-1185">Reference proteome</keyword>
<keyword evidence="1" id="KW-0732">Signal</keyword>
<name>A0AAU9RAU8_THLAR</name>
<dbReference type="PANTHER" id="PTHR31589">
    <property type="entry name" value="PROTEIN, PUTATIVE (DUF239)-RELATED-RELATED"/>
    <property type="match status" value="1"/>
</dbReference>
<feature type="domain" description="Neprosin activation peptide" evidence="2">
    <location>
        <begin position="42"/>
        <end position="115"/>
    </location>
</feature>
<dbReference type="InterPro" id="IPR025521">
    <property type="entry name" value="Neprosin_propep"/>
</dbReference>
<feature type="chain" id="PRO_5043695400" description="Neprosin activation peptide domain-containing protein" evidence="1">
    <location>
        <begin position="28"/>
        <end position="220"/>
    </location>
</feature>
<proteinExistence type="predicted"/>